<dbReference type="RefSeq" id="WP_330930805.1">
    <property type="nucleotide sequence ID" value="NZ_CP119075.1"/>
</dbReference>
<gene>
    <name evidence="10" type="ORF">PXH66_19655</name>
</gene>
<protein>
    <submittedName>
        <fullName evidence="10">VOC family protein</fullName>
    </submittedName>
</protein>
<dbReference type="CDD" id="cd06587">
    <property type="entry name" value="VOC"/>
    <property type="match status" value="1"/>
</dbReference>
<dbReference type="InterPro" id="IPR000486">
    <property type="entry name" value="Xdiol_ring_cleave_dOase_1/2"/>
</dbReference>
<dbReference type="Proteomes" id="UP001218638">
    <property type="component" value="Chromosome"/>
</dbReference>
<accession>A0AAF0CMS3</accession>
<evidence type="ECO:0000259" key="9">
    <source>
        <dbReference type="PROSITE" id="PS51819"/>
    </source>
</evidence>
<evidence type="ECO:0000256" key="1">
    <source>
        <dbReference type="ARBA" id="ARBA00001954"/>
    </source>
</evidence>
<organism evidence="10 11">
    <name type="scientific">Synoicihabitans lomoniglobus</name>
    <dbReference type="NCBI Taxonomy" id="2909285"/>
    <lineage>
        <taxon>Bacteria</taxon>
        <taxon>Pseudomonadati</taxon>
        <taxon>Verrucomicrobiota</taxon>
        <taxon>Opitutia</taxon>
        <taxon>Opitutales</taxon>
        <taxon>Opitutaceae</taxon>
        <taxon>Synoicihabitans</taxon>
    </lineage>
</organism>
<evidence type="ECO:0000256" key="8">
    <source>
        <dbReference type="RuleBase" id="RU000683"/>
    </source>
</evidence>
<name>A0AAF0CMS3_9BACT</name>
<evidence type="ECO:0000256" key="7">
    <source>
        <dbReference type="ARBA" id="ARBA00023004"/>
    </source>
</evidence>
<feature type="domain" description="VOC" evidence="9">
    <location>
        <begin position="8"/>
        <end position="127"/>
    </location>
</feature>
<comment type="cofactor">
    <cofactor evidence="1 8">
        <name>Fe(2+)</name>
        <dbReference type="ChEBI" id="CHEBI:29033"/>
    </cofactor>
</comment>
<evidence type="ECO:0000256" key="6">
    <source>
        <dbReference type="ARBA" id="ARBA00023002"/>
    </source>
</evidence>
<keyword evidence="6 8" id="KW-0560">Oxidoreductase</keyword>
<dbReference type="PROSITE" id="PS51819">
    <property type="entry name" value="VOC"/>
    <property type="match status" value="1"/>
</dbReference>
<reference evidence="10" key="1">
    <citation type="submission" date="2023-03" db="EMBL/GenBank/DDBJ databases">
        <title>Lomoglobus Profundus gen. nov., sp. nov., a novel member of the phylum Verrucomicrobia, isolated from deep-marine sediment of South China Sea.</title>
        <authorList>
            <person name="Ahmad T."/>
            <person name="Ishaq S.E."/>
            <person name="Wang F."/>
        </authorList>
    </citation>
    <scope>NUCLEOTIDE SEQUENCE</scope>
    <source>
        <strain evidence="10">LMO-M01</strain>
    </source>
</reference>
<evidence type="ECO:0000256" key="4">
    <source>
        <dbReference type="ARBA" id="ARBA00022797"/>
    </source>
</evidence>
<dbReference type="InterPro" id="IPR004360">
    <property type="entry name" value="Glyas_Fos-R_dOase_dom"/>
</dbReference>
<evidence type="ECO:0000256" key="3">
    <source>
        <dbReference type="ARBA" id="ARBA00022723"/>
    </source>
</evidence>
<evidence type="ECO:0000313" key="10">
    <source>
        <dbReference type="EMBL" id="WED64563.1"/>
    </source>
</evidence>
<dbReference type="InterPro" id="IPR037523">
    <property type="entry name" value="VOC_core"/>
</dbReference>
<dbReference type="Pfam" id="PF00903">
    <property type="entry name" value="Glyoxalase"/>
    <property type="match status" value="1"/>
</dbReference>
<dbReference type="SUPFAM" id="SSF54593">
    <property type="entry name" value="Glyoxalase/Bleomycin resistance protein/Dihydroxybiphenyl dioxygenase"/>
    <property type="match status" value="1"/>
</dbReference>
<keyword evidence="11" id="KW-1185">Reference proteome</keyword>
<keyword evidence="4 8" id="KW-0058">Aromatic hydrocarbons catabolism</keyword>
<dbReference type="KEGG" id="slom:PXH66_19655"/>
<dbReference type="InterPro" id="IPR029068">
    <property type="entry name" value="Glyas_Bleomycin-R_OHBP_Dase"/>
</dbReference>
<comment type="similarity">
    <text evidence="2 8">Belongs to the extradiol ring-cleavage dioxygenase family.</text>
</comment>
<evidence type="ECO:0000256" key="5">
    <source>
        <dbReference type="ARBA" id="ARBA00022964"/>
    </source>
</evidence>
<keyword evidence="5 8" id="KW-0223">Dioxygenase</keyword>
<sequence length="140" mass="15704">MNSRIVMRWDHIELLVPDRAAALAWYREWFDFVPIPQPDEWAKNGPIMVSPDGGDTKLALFTGEPQAAAEERGWRRVAFRVTAGEFAAFARRYRASGQTLQGPVDHQTAWSVYLSDPWGNALEVTTYDYAAGALTVSELS</sequence>
<keyword evidence="3" id="KW-0479">Metal-binding</keyword>
<evidence type="ECO:0000313" key="11">
    <source>
        <dbReference type="Proteomes" id="UP001218638"/>
    </source>
</evidence>
<evidence type="ECO:0000256" key="2">
    <source>
        <dbReference type="ARBA" id="ARBA00008784"/>
    </source>
</evidence>
<dbReference type="AlphaFoldDB" id="A0AAF0CMS3"/>
<dbReference type="GO" id="GO:0051213">
    <property type="term" value="F:dioxygenase activity"/>
    <property type="evidence" value="ECO:0007669"/>
    <property type="project" value="UniProtKB-KW"/>
</dbReference>
<keyword evidence="7 8" id="KW-0408">Iron</keyword>
<dbReference type="GO" id="GO:0008198">
    <property type="term" value="F:ferrous iron binding"/>
    <property type="evidence" value="ECO:0007669"/>
    <property type="project" value="InterPro"/>
</dbReference>
<dbReference type="PROSITE" id="PS00082">
    <property type="entry name" value="EXTRADIOL_DIOXYGENAS"/>
    <property type="match status" value="1"/>
</dbReference>
<proteinExistence type="inferred from homology"/>
<dbReference type="EMBL" id="CP119075">
    <property type="protein sequence ID" value="WED64563.1"/>
    <property type="molecule type" value="Genomic_DNA"/>
</dbReference>
<dbReference type="Gene3D" id="3.10.180.10">
    <property type="entry name" value="2,3-Dihydroxybiphenyl 1,2-Dioxygenase, domain 1"/>
    <property type="match status" value="1"/>
</dbReference>